<keyword evidence="1" id="KW-1133">Transmembrane helix</keyword>
<protein>
    <submittedName>
        <fullName evidence="2">Uncharacterized protein</fullName>
    </submittedName>
</protein>
<gene>
    <name evidence="2" type="ORF">Pmar_PMAR020272</name>
</gene>
<dbReference type="AlphaFoldDB" id="C5LU16"/>
<sequence length="369" mass="41745">MKSIVHILALESRFFEALLEKRDDCEDCGEGVVPGALMFVYMRLLPDRKLTLDCPREEVLVDPPPSYIFVMNEDLYGVYPTPNAVYIRKPLERGEEVMVLHPGYQGTNTAVHHYHESQLFVLCEDNSRMIQYDLTQQTSSTHSVLGLPVDNDNAELAWDNPLVFFMSGAGRLFCLDMQSAKDDTLQAKPIWSIPSSLSHKGSYSLFKCLPGEPEKPHLMVVYTAYLGEVVTFYLELNTPDEPLIEHGSEVESMGISLPPSIAFIIPFNVGLFGFAMRRYDRDTYSLSFTSDSHRTDRTLDIGKDLPTRQSLQLVYGAKDVIHIMRQDPSLAYPTHASSDKDGDTTIDEGGKRRCINQTPCWISTHYIYI</sequence>
<keyword evidence="1" id="KW-0812">Transmembrane</keyword>
<keyword evidence="3" id="KW-1185">Reference proteome</keyword>
<dbReference type="InParanoid" id="C5LU16"/>
<dbReference type="OrthoDB" id="444644at2759"/>
<dbReference type="RefSeq" id="XP_002767097.1">
    <property type="nucleotide sequence ID" value="XM_002767051.1"/>
</dbReference>
<dbReference type="GeneID" id="9051829"/>
<feature type="transmembrane region" description="Helical" evidence="1">
    <location>
        <begin position="257"/>
        <end position="276"/>
    </location>
</feature>
<dbReference type="EMBL" id="GG685423">
    <property type="protein sequence ID" value="EEQ99814.1"/>
    <property type="molecule type" value="Genomic_DNA"/>
</dbReference>
<dbReference type="OMA" id="YPTHASS"/>
<evidence type="ECO:0000313" key="3">
    <source>
        <dbReference type="Proteomes" id="UP000007800"/>
    </source>
</evidence>
<name>C5LU16_PERM5</name>
<evidence type="ECO:0000256" key="1">
    <source>
        <dbReference type="SAM" id="Phobius"/>
    </source>
</evidence>
<proteinExistence type="predicted"/>
<organism evidence="3">
    <name type="scientific">Perkinsus marinus (strain ATCC 50983 / TXsc)</name>
    <dbReference type="NCBI Taxonomy" id="423536"/>
    <lineage>
        <taxon>Eukaryota</taxon>
        <taxon>Sar</taxon>
        <taxon>Alveolata</taxon>
        <taxon>Perkinsozoa</taxon>
        <taxon>Perkinsea</taxon>
        <taxon>Perkinsida</taxon>
        <taxon>Perkinsidae</taxon>
        <taxon>Perkinsus</taxon>
    </lineage>
</organism>
<accession>C5LU16</accession>
<dbReference type="Proteomes" id="UP000007800">
    <property type="component" value="Unassembled WGS sequence"/>
</dbReference>
<keyword evidence="1" id="KW-0472">Membrane</keyword>
<evidence type="ECO:0000313" key="2">
    <source>
        <dbReference type="EMBL" id="EEQ99814.1"/>
    </source>
</evidence>
<reference evidence="2 3" key="1">
    <citation type="submission" date="2008-07" db="EMBL/GenBank/DDBJ databases">
        <authorList>
            <person name="El-Sayed N."/>
            <person name="Caler E."/>
            <person name="Inman J."/>
            <person name="Amedeo P."/>
            <person name="Hass B."/>
            <person name="Wortman J."/>
        </authorList>
    </citation>
    <scope>NUCLEOTIDE SEQUENCE [LARGE SCALE GENOMIC DNA]</scope>
    <source>
        <strain evidence="3">ATCC 50983 / TXsc</strain>
    </source>
</reference>